<dbReference type="AlphaFoldDB" id="A0A0E9QWH8"/>
<accession>A0A0E9QWH8</accession>
<name>A0A0E9QWH8_ANGAN</name>
<evidence type="ECO:0000313" key="1">
    <source>
        <dbReference type="EMBL" id="JAH21214.1"/>
    </source>
</evidence>
<reference evidence="1" key="1">
    <citation type="submission" date="2014-11" db="EMBL/GenBank/DDBJ databases">
        <authorList>
            <person name="Amaro Gonzalez C."/>
        </authorList>
    </citation>
    <scope>NUCLEOTIDE SEQUENCE</scope>
</reference>
<reference evidence="1" key="2">
    <citation type="journal article" date="2015" name="Fish Shellfish Immunol.">
        <title>Early steps in the European eel (Anguilla anguilla)-Vibrio vulnificus interaction in the gills: Role of the RtxA13 toxin.</title>
        <authorList>
            <person name="Callol A."/>
            <person name="Pajuelo D."/>
            <person name="Ebbesson L."/>
            <person name="Teles M."/>
            <person name="MacKenzie S."/>
            <person name="Amaro C."/>
        </authorList>
    </citation>
    <scope>NUCLEOTIDE SEQUENCE</scope>
</reference>
<proteinExistence type="predicted"/>
<organism evidence="1">
    <name type="scientific">Anguilla anguilla</name>
    <name type="common">European freshwater eel</name>
    <name type="synonym">Muraena anguilla</name>
    <dbReference type="NCBI Taxonomy" id="7936"/>
    <lineage>
        <taxon>Eukaryota</taxon>
        <taxon>Metazoa</taxon>
        <taxon>Chordata</taxon>
        <taxon>Craniata</taxon>
        <taxon>Vertebrata</taxon>
        <taxon>Euteleostomi</taxon>
        <taxon>Actinopterygii</taxon>
        <taxon>Neopterygii</taxon>
        <taxon>Teleostei</taxon>
        <taxon>Anguilliformes</taxon>
        <taxon>Anguillidae</taxon>
        <taxon>Anguilla</taxon>
    </lineage>
</organism>
<dbReference type="EMBL" id="GBXM01087363">
    <property type="protein sequence ID" value="JAH21214.1"/>
    <property type="molecule type" value="Transcribed_RNA"/>
</dbReference>
<protein>
    <submittedName>
        <fullName evidence="1">Uncharacterized protein</fullName>
    </submittedName>
</protein>
<sequence length="37" mass="3873">MKLLCGGHFVGGGKKEVLLKALPTLSKMPVHIQGGNI</sequence>